<keyword evidence="2" id="KW-1185">Reference proteome</keyword>
<sequence>MKTLQLENESGHIVTIECSPRTKDPELRTQLFSQSLTAEFSGPFHQMQREEDFFPTCIVNRNNTISHRHRVEDLVEESPQMEN</sequence>
<comment type="caution">
    <text evidence="1">The sequence shown here is derived from an EMBL/GenBank/DDBJ whole genome shotgun (WGS) entry which is preliminary data.</text>
</comment>
<evidence type="ECO:0000313" key="2">
    <source>
        <dbReference type="Proteomes" id="UP000606786"/>
    </source>
</evidence>
<dbReference type="OrthoDB" id="10065625at2759"/>
<proteinExistence type="predicted"/>
<dbReference type="EMBL" id="CAJHJT010000023">
    <property type="protein sequence ID" value="CAD7001740.1"/>
    <property type="molecule type" value="Genomic_DNA"/>
</dbReference>
<evidence type="ECO:0000313" key="1">
    <source>
        <dbReference type="EMBL" id="CAD7001740.1"/>
    </source>
</evidence>
<protein>
    <submittedName>
        <fullName evidence="1">(Mediterranean fruit fly) hypothetical protein</fullName>
    </submittedName>
</protein>
<name>A0A811US21_CERCA</name>
<accession>A0A811US21</accession>
<gene>
    <name evidence="1" type="ORF">CCAP1982_LOCUS10230</name>
</gene>
<reference evidence="1" key="1">
    <citation type="submission" date="2020-11" db="EMBL/GenBank/DDBJ databases">
        <authorList>
            <person name="Whitehead M."/>
        </authorList>
    </citation>
    <scope>NUCLEOTIDE SEQUENCE</scope>
    <source>
        <strain evidence="1">EGII</strain>
    </source>
</reference>
<dbReference type="Proteomes" id="UP000606786">
    <property type="component" value="Unassembled WGS sequence"/>
</dbReference>
<dbReference type="AlphaFoldDB" id="A0A811US21"/>
<organism evidence="1 2">
    <name type="scientific">Ceratitis capitata</name>
    <name type="common">Mediterranean fruit fly</name>
    <name type="synonym">Tephritis capitata</name>
    <dbReference type="NCBI Taxonomy" id="7213"/>
    <lineage>
        <taxon>Eukaryota</taxon>
        <taxon>Metazoa</taxon>
        <taxon>Ecdysozoa</taxon>
        <taxon>Arthropoda</taxon>
        <taxon>Hexapoda</taxon>
        <taxon>Insecta</taxon>
        <taxon>Pterygota</taxon>
        <taxon>Neoptera</taxon>
        <taxon>Endopterygota</taxon>
        <taxon>Diptera</taxon>
        <taxon>Brachycera</taxon>
        <taxon>Muscomorpha</taxon>
        <taxon>Tephritoidea</taxon>
        <taxon>Tephritidae</taxon>
        <taxon>Ceratitis</taxon>
        <taxon>Ceratitis</taxon>
    </lineage>
</organism>